<dbReference type="InterPro" id="IPR003029">
    <property type="entry name" value="S1_domain"/>
</dbReference>
<evidence type="ECO:0000313" key="5">
    <source>
        <dbReference type="EMBL" id="ATZ80727.1"/>
    </source>
</evidence>
<protein>
    <submittedName>
        <fullName evidence="5">Eukaryotic translation initiation factor eIF-2 alpha</fullName>
    </submittedName>
</protein>
<accession>A0A2H4UV38</accession>
<evidence type="ECO:0000313" key="6">
    <source>
        <dbReference type="Proteomes" id="UP000240325"/>
    </source>
</evidence>
<evidence type="ECO:0000256" key="2">
    <source>
        <dbReference type="ARBA" id="ARBA00022540"/>
    </source>
</evidence>
<gene>
    <name evidence="5" type="ORF">BMW23_0681</name>
</gene>
<keyword evidence="3" id="KW-0648">Protein biosynthesis</keyword>
<keyword evidence="2 5" id="KW-0396">Initiation factor</keyword>
<dbReference type="SUPFAM" id="SSF50249">
    <property type="entry name" value="Nucleic acid-binding proteins"/>
    <property type="match status" value="1"/>
</dbReference>
<dbReference type="InterPro" id="IPR012340">
    <property type="entry name" value="NA-bd_OB-fold"/>
</dbReference>
<dbReference type="GO" id="GO:0043022">
    <property type="term" value="F:ribosome binding"/>
    <property type="evidence" value="ECO:0007669"/>
    <property type="project" value="TreeGrafter"/>
</dbReference>
<name>A0A2H4UV38_9VIRU</name>
<sequence>MTTYYGNDYPKSNEVVFVVISEFSDDSIYCDLVEYGCKKGLLQRKELDKKIRYNPKKHFFENKVYPMLVLDVDELHGHIDLNYSRIKEKEREQYMENFNYFSKLYNMMHEFIVLSSLNSGLIYPQTLWKFLQKDNIDNSRELFLSIMDEPGIILDEIKNEHPNEVTNYLIDLEPRIIKTSMFINQEFKLALTCSNAVDALKEILRINNPDFKIEYINAPKYRIIAEGKTQQECYEKIEKCLEEIKKNMDRFQNKVIFCLGEKKIIKEREISIKYKNILY</sequence>
<dbReference type="Gene3D" id="3.30.70.1130">
    <property type="entry name" value="EIF_2_alpha"/>
    <property type="match status" value="1"/>
</dbReference>
<dbReference type="GO" id="GO:0003723">
    <property type="term" value="F:RNA binding"/>
    <property type="evidence" value="ECO:0007669"/>
    <property type="project" value="InterPro"/>
</dbReference>
<comment type="similarity">
    <text evidence="1">Belongs to the eIF-2-alpha family.</text>
</comment>
<evidence type="ECO:0000259" key="4">
    <source>
        <dbReference type="SMART" id="SM00316"/>
    </source>
</evidence>
<dbReference type="SMART" id="SM00316">
    <property type="entry name" value="S1"/>
    <property type="match status" value="1"/>
</dbReference>
<dbReference type="SUPFAM" id="SSF110993">
    <property type="entry name" value="eIF-2-alpha, C-terminal domain"/>
    <property type="match status" value="1"/>
</dbReference>
<proteinExistence type="inferred from homology"/>
<evidence type="ECO:0000256" key="3">
    <source>
        <dbReference type="ARBA" id="ARBA00022917"/>
    </source>
</evidence>
<reference evidence="5" key="1">
    <citation type="journal article" date="2017" name="Elife">
        <title>The kinetoplastid-infecting Bodo saltans virus (BsV), a window into the most abundant giant viruses in the sea.</title>
        <authorList>
            <person name="Deeg C.M."/>
            <person name="Chow C.-E.T."/>
            <person name="Suttle C.A."/>
        </authorList>
    </citation>
    <scope>NUCLEOTIDE SEQUENCE</scope>
    <source>
        <strain evidence="5">NG1</strain>
    </source>
</reference>
<dbReference type="PANTHER" id="PTHR10602:SF0">
    <property type="entry name" value="EUKARYOTIC TRANSLATION INITIATION FACTOR 2 SUBUNIT 1"/>
    <property type="match status" value="1"/>
</dbReference>
<dbReference type="PANTHER" id="PTHR10602">
    <property type="entry name" value="EUKARYOTIC TRANSLATION INITIATION FACTOR 2 SUBUNIT 1"/>
    <property type="match status" value="1"/>
</dbReference>
<feature type="domain" description="S1 motif" evidence="4">
    <location>
        <begin position="11"/>
        <end position="84"/>
    </location>
</feature>
<dbReference type="InterPro" id="IPR024055">
    <property type="entry name" value="TIF2_asu_C"/>
</dbReference>
<organism evidence="5">
    <name type="scientific">Bodo saltans virus</name>
    <dbReference type="NCBI Taxonomy" id="2024608"/>
    <lineage>
        <taxon>Viruses</taxon>
        <taxon>Varidnaviria</taxon>
        <taxon>Bamfordvirae</taxon>
        <taxon>Nucleocytoviricota</taxon>
        <taxon>Megaviricetes</taxon>
        <taxon>Imitervirales</taxon>
        <taxon>Mimiviridae</taxon>
        <taxon>Klosneuvirinae</taxon>
        <taxon>Theiavirus</taxon>
        <taxon>Theiavirus salishense</taxon>
    </lineage>
</organism>
<keyword evidence="6" id="KW-1185">Reference proteome</keyword>
<dbReference type="Gene3D" id="2.40.50.140">
    <property type="entry name" value="Nucleic acid-binding proteins"/>
    <property type="match status" value="1"/>
</dbReference>
<dbReference type="InterPro" id="IPR011488">
    <property type="entry name" value="TIF_2_asu"/>
</dbReference>
<dbReference type="EMBL" id="MF782455">
    <property type="protein sequence ID" value="ATZ80727.1"/>
    <property type="molecule type" value="Genomic_DNA"/>
</dbReference>
<evidence type="ECO:0000256" key="1">
    <source>
        <dbReference type="ARBA" id="ARBA00007223"/>
    </source>
</evidence>
<dbReference type="Proteomes" id="UP000240325">
    <property type="component" value="Segment"/>
</dbReference>